<keyword evidence="2" id="KW-1185">Reference proteome</keyword>
<gene>
    <name evidence="1" type="ORF">GMBLW1_09460</name>
</gene>
<evidence type="ECO:0008006" key="3">
    <source>
        <dbReference type="Google" id="ProtNLM"/>
    </source>
</evidence>
<dbReference type="AlphaFoldDB" id="A0A6C2YNP6"/>
<dbReference type="SFLD" id="SFLDG01129">
    <property type="entry name" value="C1.5:_HAD__Beta-PGM__Phosphata"/>
    <property type="match status" value="1"/>
</dbReference>
<dbReference type="KEGG" id="tim:GMBLW1_09460"/>
<reference evidence="1" key="1">
    <citation type="submission" date="2019-04" db="EMBL/GenBank/DDBJ databases">
        <authorList>
            <consortium name="Science for Life Laboratories"/>
        </authorList>
    </citation>
    <scope>NUCLEOTIDE SEQUENCE</scope>
    <source>
        <strain evidence="1">MBLW1</strain>
    </source>
</reference>
<dbReference type="EMBL" id="LR593887">
    <property type="protein sequence ID" value="VTS03129.1"/>
    <property type="molecule type" value="Genomic_DNA"/>
</dbReference>
<dbReference type="PANTHER" id="PTHR46649:SF4">
    <property type="entry name" value="HALOACID DEHALOGENASE-LIKE HYDROLASE (HAD) SUPERFAMILY PROTEIN"/>
    <property type="match status" value="1"/>
</dbReference>
<dbReference type="Proteomes" id="UP000464378">
    <property type="component" value="Chromosome"/>
</dbReference>
<dbReference type="PANTHER" id="PTHR46649">
    <property type="match status" value="1"/>
</dbReference>
<dbReference type="RefSeq" id="WP_162658128.1">
    <property type="nucleotide sequence ID" value="NZ_LR593887.1"/>
</dbReference>
<dbReference type="Gene3D" id="1.10.150.720">
    <property type="entry name" value="Haloacid dehalogenase-like hydrolase"/>
    <property type="match status" value="1"/>
</dbReference>
<accession>A0A6C2YNP6</accession>
<sequence>MPNSPSSVQGVPENSPAWNEIRAVVFDAVATVIFPNPSITEVYGDVAERHGGSRKPVPQLQAAFRHAYAIQEQIDQAAQWQTSEERERQRWWEIVSHSLDDVADPQAAFADLFGHYSRGAAWRVPDGTAELLERLHQRGFRLAMASNYDSRLQRVMSELPELARLRDNLIISSLVGWRKPAIGFFEAVQQRLQIPAHQILFVGDDLQNDVLGAQAAGFQAVWLQPKGDPNGQVQTIRQLAELEPILSGSDPLGMQILQ</sequence>
<dbReference type="NCBIfam" id="TIGR01509">
    <property type="entry name" value="HAD-SF-IA-v3"/>
    <property type="match status" value="1"/>
</dbReference>
<dbReference type="SFLD" id="SFLDS00003">
    <property type="entry name" value="Haloacid_Dehalogenase"/>
    <property type="match status" value="1"/>
</dbReference>
<evidence type="ECO:0000313" key="1">
    <source>
        <dbReference type="EMBL" id="VIP03014.1"/>
    </source>
</evidence>
<proteinExistence type="predicted"/>
<organism evidence="1">
    <name type="scientific">Tuwongella immobilis</name>
    <dbReference type="NCBI Taxonomy" id="692036"/>
    <lineage>
        <taxon>Bacteria</taxon>
        <taxon>Pseudomonadati</taxon>
        <taxon>Planctomycetota</taxon>
        <taxon>Planctomycetia</taxon>
        <taxon>Gemmatales</taxon>
        <taxon>Gemmataceae</taxon>
        <taxon>Tuwongella</taxon>
    </lineage>
</organism>
<dbReference type="InParanoid" id="A0A6C2YNP6"/>
<dbReference type="NCBIfam" id="TIGR01549">
    <property type="entry name" value="HAD-SF-IA-v1"/>
    <property type="match status" value="1"/>
</dbReference>
<dbReference type="SUPFAM" id="SSF56784">
    <property type="entry name" value="HAD-like"/>
    <property type="match status" value="1"/>
</dbReference>
<protein>
    <recommendedName>
        <fullName evidence="3">HAD family hydrolase</fullName>
    </recommendedName>
</protein>
<dbReference type="InterPro" id="IPR044924">
    <property type="entry name" value="HAD-SF_hydro_IA_REG-2-like_cap"/>
</dbReference>
<dbReference type="InterPro" id="IPR006439">
    <property type="entry name" value="HAD-SF_hydro_IA"/>
</dbReference>
<dbReference type="GO" id="GO:0016787">
    <property type="term" value="F:hydrolase activity"/>
    <property type="evidence" value="ECO:0007669"/>
    <property type="project" value="UniProtKB-KW"/>
</dbReference>
<dbReference type="PRINTS" id="PR00413">
    <property type="entry name" value="HADHALOGNASE"/>
</dbReference>
<keyword evidence="1" id="KW-0378">Hydrolase</keyword>
<evidence type="ECO:0000313" key="2">
    <source>
        <dbReference type="Proteomes" id="UP000464378"/>
    </source>
</evidence>
<dbReference type="Pfam" id="PF00702">
    <property type="entry name" value="Hydrolase"/>
    <property type="match status" value="1"/>
</dbReference>
<name>A0A6C2YNP6_9BACT</name>
<dbReference type="Gene3D" id="3.40.50.1000">
    <property type="entry name" value="HAD superfamily/HAD-like"/>
    <property type="match status" value="1"/>
</dbReference>
<dbReference type="EMBL" id="LR586016">
    <property type="protein sequence ID" value="VIP03014.1"/>
    <property type="molecule type" value="Genomic_DNA"/>
</dbReference>
<dbReference type="InterPro" id="IPR036412">
    <property type="entry name" value="HAD-like_sf"/>
</dbReference>
<dbReference type="InterPro" id="IPR023214">
    <property type="entry name" value="HAD_sf"/>
</dbReference>
<dbReference type="FunCoup" id="A0A6C2YNP6">
    <property type="interactions" value="124"/>
</dbReference>